<dbReference type="Proteomes" id="UP000001052">
    <property type="component" value="Chromosome"/>
</dbReference>
<evidence type="ECO:0000256" key="1">
    <source>
        <dbReference type="HAMAP-Rule" id="MF_01187"/>
    </source>
</evidence>
<dbReference type="eggNOG" id="COG2835">
    <property type="taxonomic scope" value="Bacteria"/>
</dbReference>
<dbReference type="HAMAP" id="MF_01187">
    <property type="entry name" value="UPF0434"/>
    <property type="match status" value="1"/>
</dbReference>
<dbReference type="KEGG" id="drt:Dret_0718"/>
<dbReference type="OrthoDB" id="9812205at2"/>
<dbReference type="InterPro" id="IPR005651">
    <property type="entry name" value="Trm112-like"/>
</dbReference>
<dbReference type="PANTHER" id="PTHR33505:SF4">
    <property type="entry name" value="PROTEIN PREY, MITOCHONDRIAL"/>
    <property type="match status" value="1"/>
</dbReference>
<reference evidence="3" key="1">
    <citation type="submission" date="2009-09" db="EMBL/GenBank/DDBJ databases">
        <title>The complete chromosome of Desulfohalobium retbaense DSM 5692.</title>
        <authorList>
            <consortium name="US DOE Joint Genome Institute (JGI-PGF)"/>
            <person name="Lucas S."/>
            <person name="Copeland A."/>
            <person name="Lapidus A."/>
            <person name="Glavina del Rio T."/>
            <person name="Dalin E."/>
            <person name="Tice H."/>
            <person name="Bruce D."/>
            <person name="Goodwin L."/>
            <person name="Pitluck S."/>
            <person name="Kyrpides N."/>
            <person name="Mavromatis K."/>
            <person name="Ivanova N."/>
            <person name="Mikhailova N."/>
            <person name="Munk A.C."/>
            <person name="Brettin T."/>
            <person name="Detter J.C."/>
            <person name="Han C."/>
            <person name="Tapia R."/>
            <person name="Larimer F."/>
            <person name="Land M."/>
            <person name="Hauser L."/>
            <person name="Markowitz V."/>
            <person name="Cheng J.-F."/>
            <person name="Hugenholtz P."/>
            <person name="Woyke T."/>
            <person name="Wu D."/>
            <person name="Spring S."/>
            <person name="Klenk H.-P."/>
            <person name="Eisen J.A."/>
        </authorList>
    </citation>
    <scope>NUCLEOTIDE SEQUENCE [LARGE SCALE GENOMIC DNA]</scope>
    <source>
        <strain evidence="3">DSM 5692</strain>
    </source>
</reference>
<protein>
    <recommendedName>
        <fullName evidence="1">UPF0434 protein Dret_0718</fullName>
    </recommendedName>
</protein>
<dbReference type="HOGENOM" id="CLU_155659_4_2_7"/>
<dbReference type="RefSeq" id="WP_015751168.1">
    <property type="nucleotide sequence ID" value="NC_013223.1"/>
</dbReference>
<dbReference type="Pfam" id="PF03966">
    <property type="entry name" value="Trm112p"/>
    <property type="match status" value="1"/>
</dbReference>
<dbReference type="STRING" id="485915.Dret_0718"/>
<dbReference type="Gene3D" id="2.20.25.10">
    <property type="match status" value="1"/>
</dbReference>
<dbReference type="GO" id="GO:0005829">
    <property type="term" value="C:cytosol"/>
    <property type="evidence" value="ECO:0007669"/>
    <property type="project" value="TreeGrafter"/>
</dbReference>
<evidence type="ECO:0000313" key="2">
    <source>
        <dbReference type="EMBL" id="ACV68010.1"/>
    </source>
</evidence>
<comment type="similarity">
    <text evidence="1">Belongs to the UPF0434 family.</text>
</comment>
<dbReference type="EMBL" id="CP001734">
    <property type="protein sequence ID" value="ACV68010.1"/>
    <property type="molecule type" value="Genomic_DNA"/>
</dbReference>
<dbReference type="PANTHER" id="PTHR33505">
    <property type="entry name" value="ZGC:162634"/>
    <property type="match status" value="1"/>
</dbReference>
<dbReference type="AlphaFoldDB" id="C8X0R3"/>
<name>C8X0R3_DESRD</name>
<organism evidence="2 3">
    <name type="scientific">Desulfohalobium retbaense (strain ATCC 49708 / DSM 5692 / JCM 16813 / HR100)</name>
    <dbReference type="NCBI Taxonomy" id="485915"/>
    <lineage>
        <taxon>Bacteria</taxon>
        <taxon>Pseudomonadati</taxon>
        <taxon>Thermodesulfobacteriota</taxon>
        <taxon>Desulfovibrionia</taxon>
        <taxon>Desulfovibrionales</taxon>
        <taxon>Desulfohalobiaceae</taxon>
        <taxon>Desulfohalobium</taxon>
    </lineage>
</organism>
<accession>C8X0R3</accession>
<evidence type="ECO:0000313" key="3">
    <source>
        <dbReference type="Proteomes" id="UP000001052"/>
    </source>
</evidence>
<gene>
    <name evidence="2" type="ordered locus">Dret_0718</name>
</gene>
<dbReference type="SUPFAM" id="SSF158997">
    <property type="entry name" value="Trm112p-like"/>
    <property type="match status" value="1"/>
</dbReference>
<sequence>MSINKELLDLLACPQCKGELEPTGAEDGLICHSCAVVYPVEDGIPVMLIDEAVSLSDWEAGKRRKHP</sequence>
<keyword evidence="3" id="KW-1185">Reference proteome</keyword>
<proteinExistence type="inferred from homology"/>
<reference evidence="2 3" key="2">
    <citation type="journal article" date="2010" name="Stand. Genomic Sci.">
        <title>Complete genome sequence of Desulfohalobium retbaense type strain (HR(100)).</title>
        <authorList>
            <person name="Spring S."/>
            <person name="Nolan M."/>
            <person name="Lapidus A."/>
            <person name="Glavina Del Rio T."/>
            <person name="Copeland A."/>
            <person name="Tice H."/>
            <person name="Cheng J.F."/>
            <person name="Lucas S."/>
            <person name="Land M."/>
            <person name="Chen F."/>
            <person name="Bruce D."/>
            <person name="Goodwin L."/>
            <person name="Pitluck S."/>
            <person name="Ivanova N."/>
            <person name="Mavromatis K."/>
            <person name="Mikhailova N."/>
            <person name="Pati A."/>
            <person name="Chen A."/>
            <person name="Palaniappan K."/>
            <person name="Hauser L."/>
            <person name="Chang Y.J."/>
            <person name="Jeffries C.D."/>
            <person name="Munk C."/>
            <person name="Kiss H."/>
            <person name="Chain P."/>
            <person name="Han C."/>
            <person name="Brettin T."/>
            <person name="Detter J.C."/>
            <person name="Schuler E."/>
            <person name="Goker M."/>
            <person name="Rohde M."/>
            <person name="Bristow J."/>
            <person name="Eisen J.A."/>
            <person name="Markowitz V."/>
            <person name="Hugenholtz P."/>
            <person name="Kyrpides N.C."/>
            <person name="Klenk H.P."/>
        </authorList>
    </citation>
    <scope>NUCLEOTIDE SEQUENCE [LARGE SCALE GENOMIC DNA]</scope>
    <source>
        <strain evidence="2 3">DSM 5692</strain>
    </source>
</reference>